<comment type="catalytic activity">
    <reaction evidence="6">
        <text>precorrin-2 + NAD(+) = sirohydrochlorin + NADH + 2 H(+)</text>
        <dbReference type="Rhea" id="RHEA:15613"/>
        <dbReference type="ChEBI" id="CHEBI:15378"/>
        <dbReference type="ChEBI" id="CHEBI:57540"/>
        <dbReference type="ChEBI" id="CHEBI:57945"/>
        <dbReference type="ChEBI" id="CHEBI:58351"/>
        <dbReference type="ChEBI" id="CHEBI:58827"/>
        <dbReference type="EC" id="1.3.1.76"/>
    </reaction>
</comment>
<evidence type="ECO:0000256" key="5">
    <source>
        <dbReference type="ARBA" id="ARBA00023244"/>
    </source>
</evidence>
<evidence type="ECO:0000313" key="8">
    <source>
        <dbReference type="Proteomes" id="UP000608420"/>
    </source>
</evidence>
<dbReference type="PANTHER" id="PTHR35330:SF1">
    <property type="entry name" value="SIROHEME BIOSYNTHESIS PROTEIN MET8"/>
    <property type="match status" value="1"/>
</dbReference>
<dbReference type="NCBIfam" id="TIGR01470">
    <property type="entry name" value="cysG_Nterm"/>
    <property type="match status" value="1"/>
</dbReference>
<evidence type="ECO:0000256" key="1">
    <source>
        <dbReference type="ARBA" id="ARBA00005010"/>
    </source>
</evidence>
<evidence type="ECO:0000256" key="2">
    <source>
        <dbReference type="ARBA" id="ARBA00012400"/>
    </source>
</evidence>
<dbReference type="Gene3D" id="3.40.50.720">
    <property type="entry name" value="NAD(P)-binding Rossmann-like Domain"/>
    <property type="match status" value="1"/>
</dbReference>
<proteinExistence type="predicted"/>
<dbReference type="PANTHER" id="PTHR35330">
    <property type="entry name" value="SIROHEME BIOSYNTHESIS PROTEIN MET8"/>
    <property type="match status" value="1"/>
</dbReference>
<comment type="caution">
    <text evidence="7">The sequence shown here is derived from an EMBL/GenBank/DDBJ whole genome shotgun (WGS) entry which is preliminary data.</text>
</comment>
<dbReference type="InterPro" id="IPR036291">
    <property type="entry name" value="NAD(P)-bd_dom_sf"/>
</dbReference>
<evidence type="ECO:0000256" key="6">
    <source>
        <dbReference type="ARBA" id="ARBA00047561"/>
    </source>
</evidence>
<dbReference type="SUPFAM" id="SSF75615">
    <property type="entry name" value="Siroheme synthase middle domains-like"/>
    <property type="match status" value="1"/>
</dbReference>
<dbReference type="EC" id="1.3.1.76" evidence="2"/>
<gene>
    <name evidence="7" type="ORF">GCM10010913_08400</name>
</gene>
<keyword evidence="4" id="KW-0520">NAD</keyword>
<dbReference type="InterPro" id="IPR006367">
    <property type="entry name" value="Sirohaem_synthase_N"/>
</dbReference>
<accession>A0ABQ1VQM6</accession>
<sequence>MTYYVPIILDLRDRCCVLVGGGAVAERRVASLLPSGARIKVISPRLTPWLIQTWEQGQINWTRRCYQKGDLQGAWIVYAVTDQPEVNDEVAAEARELGVMVNQASEGRLSSFITPSSFRRGELIVAVSTSGAAPGAAKQICDEIATRFGDEYEEYIHFLSQARSVIKDQVQDASRRRRLFKKLLEIDILRAIQAGKFSPPDGEEMICWIDQYQEG</sequence>
<dbReference type="InterPro" id="IPR042518">
    <property type="entry name" value="SirC_C"/>
</dbReference>
<evidence type="ECO:0000256" key="4">
    <source>
        <dbReference type="ARBA" id="ARBA00023027"/>
    </source>
</evidence>
<keyword evidence="8" id="KW-1185">Reference proteome</keyword>
<dbReference type="SUPFAM" id="SSF51735">
    <property type="entry name" value="NAD(P)-binding Rossmann-fold domains"/>
    <property type="match status" value="1"/>
</dbReference>
<name>A0ABQ1VQM6_9BACL</name>
<comment type="pathway">
    <text evidence="1">Porphyrin-containing compound metabolism; siroheme biosynthesis; sirohydrochlorin from precorrin-2: step 1/1.</text>
</comment>
<evidence type="ECO:0000313" key="7">
    <source>
        <dbReference type="EMBL" id="GGF89317.1"/>
    </source>
</evidence>
<dbReference type="RefSeq" id="WP_229716829.1">
    <property type="nucleotide sequence ID" value="NZ_BMIW01000004.1"/>
</dbReference>
<dbReference type="Proteomes" id="UP000608420">
    <property type="component" value="Unassembled WGS sequence"/>
</dbReference>
<keyword evidence="5" id="KW-0627">Porphyrin biosynthesis</keyword>
<keyword evidence="3" id="KW-0560">Oxidoreductase</keyword>
<organism evidence="7 8">
    <name type="scientific">Paenibacillus aceti</name>
    <dbReference type="NCBI Taxonomy" id="1820010"/>
    <lineage>
        <taxon>Bacteria</taxon>
        <taxon>Bacillati</taxon>
        <taxon>Bacillota</taxon>
        <taxon>Bacilli</taxon>
        <taxon>Bacillales</taxon>
        <taxon>Paenibacillaceae</taxon>
        <taxon>Paenibacillus</taxon>
    </lineage>
</organism>
<protein>
    <recommendedName>
        <fullName evidence="2">precorrin-2 dehydrogenase</fullName>
        <ecNumber evidence="2">1.3.1.76</ecNumber>
    </recommendedName>
</protein>
<dbReference type="EMBL" id="BMIW01000004">
    <property type="protein sequence ID" value="GGF89317.1"/>
    <property type="molecule type" value="Genomic_DNA"/>
</dbReference>
<reference evidence="8" key="1">
    <citation type="journal article" date="2019" name="Int. J. Syst. Evol. Microbiol.">
        <title>The Global Catalogue of Microorganisms (GCM) 10K type strain sequencing project: providing services to taxonomists for standard genome sequencing and annotation.</title>
        <authorList>
            <consortium name="The Broad Institute Genomics Platform"/>
            <consortium name="The Broad Institute Genome Sequencing Center for Infectious Disease"/>
            <person name="Wu L."/>
            <person name="Ma J."/>
        </authorList>
    </citation>
    <scope>NUCLEOTIDE SEQUENCE [LARGE SCALE GENOMIC DNA]</scope>
    <source>
        <strain evidence="8">CGMCC 1.15420</strain>
    </source>
</reference>
<dbReference type="Pfam" id="PF22440">
    <property type="entry name" value="SirC_C"/>
    <property type="match status" value="1"/>
</dbReference>
<dbReference type="Gene3D" id="1.10.8.610">
    <property type="entry name" value="SirC, precorrin-2 dehydrogenase, C-terminal helical domain-like"/>
    <property type="match status" value="1"/>
</dbReference>
<dbReference type="Pfam" id="PF13241">
    <property type="entry name" value="NAD_binding_7"/>
    <property type="match status" value="1"/>
</dbReference>
<dbReference type="InterPro" id="IPR028161">
    <property type="entry name" value="Met8-like"/>
</dbReference>
<evidence type="ECO:0000256" key="3">
    <source>
        <dbReference type="ARBA" id="ARBA00023002"/>
    </source>
</evidence>